<dbReference type="Pfam" id="PF04883">
    <property type="entry name" value="HK97-gp10_like"/>
    <property type="match status" value="1"/>
</dbReference>
<organism evidence="1 2">
    <name type="scientific">Streptosporangium jomthongense</name>
    <dbReference type="NCBI Taxonomy" id="1193683"/>
    <lineage>
        <taxon>Bacteria</taxon>
        <taxon>Bacillati</taxon>
        <taxon>Actinomycetota</taxon>
        <taxon>Actinomycetes</taxon>
        <taxon>Streptosporangiales</taxon>
        <taxon>Streptosporangiaceae</taxon>
        <taxon>Streptosporangium</taxon>
    </lineage>
</organism>
<evidence type="ECO:0000313" key="2">
    <source>
        <dbReference type="Proteomes" id="UP001595698"/>
    </source>
</evidence>
<sequence length="143" mass="15486">MATGNPAEEIRKLAKDLGKIPPELRKAIRPALKAAAEPIAADARRRASWSRRIPAAITLGVRVSARNPGVYVRARQTKAPIARMYEGITGKGTFRHPFFGDRKRWVTQATRPYLAPAAEAGMGGVLDAAAAAVDQVAREQGFR</sequence>
<comment type="caution">
    <text evidence="1">The sequence shown here is derived from an EMBL/GenBank/DDBJ whole genome shotgun (WGS) entry which is preliminary data.</text>
</comment>
<proteinExistence type="predicted"/>
<gene>
    <name evidence="1" type="ORF">ACFOYY_42135</name>
</gene>
<dbReference type="Proteomes" id="UP001595698">
    <property type="component" value="Unassembled WGS sequence"/>
</dbReference>
<dbReference type="InterPro" id="IPR010064">
    <property type="entry name" value="HK97-gp10_tail"/>
</dbReference>
<dbReference type="EMBL" id="JBHSBC010000067">
    <property type="protein sequence ID" value="MFC3986789.1"/>
    <property type="molecule type" value="Genomic_DNA"/>
</dbReference>
<evidence type="ECO:0000313" key="1">
    <source>
        <dbReference type="EMBL" id="MFC3986789.1"/>
    </source>
</evidence>
<accession>A0ABV8FDL9</accession>
<keyword evidence="2" id="KW-1185">Reference proteome</keyword>
<name>A0ABV8FDL9_9ACTN</name>
<dbReference type="RefSeq" id="WP_352015345.1">
    <property type="nucleotide sequence ID" value="NZ_JBHSBC010000067.1"/>
</dbReference>
<reference evidence="2" key="1">
    <citation type="journal article" date="2019" name="Int. J. Syst. Evol. Microbiol.">
        <title>The Global Catalogue of Microorganisms (GCM) 10K type strain sequencing project: providing services to taxonomists for standard genome sequencing and annotation.</title>
        <authorList>
            <consortium name="The Broad Institute Genomics Platform"/>
            <consortium name="The Broad Institute Genome Sequencing Center for Infectious Disease"/>
            <person name="Wu L."/>
            <person name="Ma J."/>
        </authorList>
    </citation>
    <scope>NUCLEOTIDE SEQUENCE [LARGE SCALE GENOMIC DNA]</scope>
    <source>
        <strain evidence="2">TBRC 7912</strain>
    </source>
</reference>
<protein>
    <submittedName>
        <fullName evidence="1">HK97 gp10 family phage protein</fullName>
    </submittedName>
</protein>